<feature type="transmembrane region" description="Helical" evidence="7">
    <location>
        <begin position="210"/>
        <end position="233"/>
    </location>
</feature>
<keyword evidence="3 7" id="KW-0812">Transmembrane</keyword>
<protein>
    <submittedName>
        <fullName evidence="9">EamA family transporter</fullName>
    </submittedName>
</protein>
<keyword evidence="10" id="KW-1185">Reference proteome</keyword>
<feature type="region of interest" description="Disordered" evidence="6">
    <location>
        <begin position="292"/>
        <end position="323"/>
    </location>
</feature>
<feature type="transmembrane region" description="Helical" evidence="7">
    <location>
        <begin position="58"/>
        <end position="80"/>
    </location>
</feature>
<feature type="compositionally biased region" description="Low complexity" evidence="6">
    <location>
        <begin position="311"/>
        <end position="323"/>
    </location>
</feature>
<dbReference type="SUPFAM" id="SSF103481">
    <property type="entry name" value="Multidrug resistance efflux transporter EmrE"/>
    <property type="match status" value="2"/>
</dbReference>
<sequence>MPTRHRLLAITVAAMWGINFLAIHYSLETFPPFLCAALRFGIIAIPTILLVPRPDVPWRWLIGFGVGFGILQFAFLYWGMAAGMPAGLASLVLQASAPFTVLLGATFLRERLTPIRVLGIAIAVIGMTVVGWEQSAHAAFLPFLLTLAGAFGWAIGNVCNRQARAANPIRLTLWMSVIPPIPMLVVSLIVEGPTRIGEALQEGASMTGLPATLGLLYTIVIATLAGSGIWTWLMTRHPAGVVAPFSMLVPVFGMSTAWIVLGQAVTPLEMVGAVLVVAGVLLGSTVRRARRTTTADTAAAAERRPDRTLDAAPASASAADGRR</sequence>
<evidence type="ECO:0000256" key="5">
    <source>
        <dbReference type="ARBA" id="ARBA00023136"/>
    </source>
</evidence>
<dbReference type="RefSeq" id="WP_066161787.1">
    <property type="nucleotide sequence ID" value="NZ_CP136137.1"/>
</dbReference>
<feature type="transmembrane region" description="Helical" evidence="7">
    <location>
        <begin position="86"/>
        <end position="108"/>
    </location>
</feature>
<feature type="transmembrane region" description="Helical" evidence="7">
    <location>
        <begin position="31"/>
        <end position="51"/>
    </location>
</feature>
<evidence type="ECO:0000256" key="3">
    <source>
        <dbReference type="ARBA" id="ARBA00022692"/>
    </source>
</evidence>
<dbReference type="Proteomes" id="UP001479933">
    <property type="component" value="Chromosome"/>
</dbReference>
<evidence type="ECO:0000256" key="1">
    <source>
        <dbReference type="ARBA" id="ARBA00004141"/>
    </source>
</evidence>
<feature type="domain" description="EamA" evidence="8">
    <location>
        <begin position="144"/>
        <end position="282"/>
    </location>
</feature>
<dbReference type="Pfam" id="PF00892">
    <property type="entry name" value="EamA"/>
    <property type="match status" value="2"/>
</dbReference>
<feature type="transmembrane region" description="Helical" evidence="7">
    <location>
        <begin position="240"/>
        <end position="261"/>
    </location>
</feature>
<organism evidence="9 10">
    <name type="scientific">Gordonia hydrophobica</name>
    <dbReference type="NCBI Taxonomy" id="40516"/>
    <lineage>
        <taxon>Bacteria</taxon>
        <taxon>Bacillati</taxon>
        <taxon>Actinomycetota</taxon>
        <taxon>Actinomycetes</taxon>
        <taxon>Mycobacteriales</taxon>
        <taxon>Gordoniaceae</taxon>
        <taxon>Gordonia</taxon>
    </lineage>
</organism>
<feature type="transmembrane region" description="Helical" evidence="7">
    <location>
        <begin position="171"/>
        <end position="190"/>
    </location>
</feature>
<dbReference type="InterPro" id="IPR037185">
    <property type="entry name" value="EmrE-like"/>
</dbReference>
<dbReference type="Gene3D" id="1.10.3730.20">
    <property type="match status" value="2"/>
</dbReference>
<evidence type="ECO:0000313" key="9">
    <source>
        <dbReference type="EMBL" id="WYY06105.1"/>
    </source>
</evidence>
<keyword evidence="5 7" id="KW-0472">Membrane</keyword>
<feature type="transmembrane region" description="Helical" evidence="7">
    <location>
        <begin position="267"/>
        <end position="286"/>
    </location>
</feature>
<evidence type="ECO:0000259" key="8">
    <source>
        <dbReference type="Pfam" id="PF00892"/>
    </source>
</evidence>
<feature type="transmembrane region" description="Helical" evidence="7">
    <location>
        <begin position="115"/>
        <end position="132"/>
    </location>
</feature>
<dbReference type="InterPro" id="IPR050638">
    <property type="entry name" value="AA-Vitamin_Transporters"/>
</dbReference>
<proteinExistence type="inferred from homology"/>
<dbReference type="PANTHER" id="PTHR32322">
    <property type="entry name" value="INNER MEMBRANE TRANSPORTER"/>
    <property type="match status" value="1"/>
</dbReference>
<feature type="domain" description="EamA" evidence="8">
    <location>
        <begin position="7"/>
        <end position="130"/>
    </location>
</feature>
<gene>
    <name evidence="9" type="ORF">RVF87_13590</name>
</gene>
<evidence type="ECO:0000256" key="4">
    <source>
        <dbReference type="ARBA" id="ARBA00022989"/>
    </source>
</evidence>
<feature type="transmembrane region" description="Helical" evidence="7">
    <location>
        <begin position="138"/>
        <end position="159"/>
    </location>
</feature>
<dbReference type="PANTHER" id="PTHR32322:SF9">
    <property type="entry name" value="AMINO-ACID METABOLITE EFFLUX PUMP-RELATED"/>
    <property type="match status" value="1"/>
</dbReference>
<dbReference type="InterPro" id="IPR000620">
    <property type="entry name" value="EamA_dom"/>
</dbReference>
<keyword evidence="4 7" id="KW-1133">Transmembrane helix</keyword>
<feature type="transmembrane region" description="Helical" evidence="7">
    <location>
        <begin position="7"/>
        <end position="25"/>
    </location>
</feature>
<name>A0ABZ2TXE2_9ACTN</name>
<accession>A0ABZ2TXE2</accession>
<evidence type="ECO:0000256" key="7">
    <source>
        <dbReference type="SAM" id="Phobius"/>
    </source>
</evidence>
<evidence type="ECO:0000256" key="6">
    <source>
        <dbReference type="SAM" id="MobiDB-lite"/>
    </source>
</evidence>
<evidence type="ECO:0000256" key="2">
    <source>
        <dbReference type="ARBA" id="ARBA00007362"/>
    </source>
</evidence>
<evidence type="ECO:0000313" key="10">
    <source>
        <dbReference type="Proteomes" id="UP001479933"/>
    </source>
</evidence>
<comment type="subcellular location">
    <subcellularLocation>
        <location evidence="1">Membrane</location>
        <topology evidence="1">Multi-pass membrane protein</topology>
    </subcellularLocation>
</comment>
<comment type="similarity">
    <text evidence="2">Belongs to the EamA transporter family.</text>
</comment>
<dbReference type="EMBL" id="CP136137">
    <property type="protein sequence ID" value="WYY06105.1"/>
    <property type="molecule type" value="Genomic_DNA"/>
</dbReference>
<reference evidence="9 10" key="1">
    <citation type="journal article" date="2023" name="Virus Evol.">
        <title>Computational host range prediction-The good, the bad, and the ugly.</title>
        <authorList>
            <person name="Howell A.A."/>
            <person name="Versoza C.J."/>
            <person name="Pfeifer S.P."/>
        </authorList>
    </citation>
    <scope>NUCLEOTIDE SEQUENCE [LARGE SCALE GENOMIC DNA]</scope>
    <source>
        <strain evidence="9 10">1610/1b</strain>
    </source>
</reference>